<accession>A0A4U9UI06</accession>
<sequence>MPTWITPCRNGSAINSKKINQQQNLQLSQQRLVLARSQYQAGAVSFQSLLDAEDDLLTIETNLSDLQYNYLNATMKLWLALGGGVEKDSDITG</sequence>
<dbReference type="SUPFAM" id="SSF56954">
    <property type="entry name" value="Outer membrane efflux proteins (OEP)"/>
    <property type="match status" value="1"/>
</dbReference>
<dbReference type="AlphaFoldDB" id="A0A4U9UI06"/>
<reference evidence="1" key="1">
    <citation type="submission" date="2019-05" db="EMBL/GenBank/DDBJ databases">
        <authorList>
            <consortium name="Pathogen Informatics"/>
        </authorList>
    </citation>
    <scope>NUCLEOTIDE SEQUENCE [LARGE SCALE GENOMIC DNA]</scope>
    <source>
        <strain evidence="1">NCTC12965</strain>
    </source>
</reference>
<gene>
    <name evidence="1" type="ORF">NCTC12965_03242</name>
</gene>
<protein>
    <submittedName>
        <fullName evidence="1">Copper/silver efflux system outer membrane protein CusC</fullName>
    </submittedName>
</protein>
<name>A0A4U9UI06_SERFO</name>
<proteinExistence type="predicted"/>
<dbReference type="EMBL" id="CABEEZ010000070">
    <property type="protein sequence ID" value="VTR31699.1"/>
    <property type="molecule type" value="Genomic_DNA"/>
</dbReference>
<organism evidence="1">
    <name type="scientific">Serratia fonticola</name>
    <dbReference type="NCBI Taxonomy" id="47917"/>
    <lineage>
        <taxon>Bacteria</taxon>
        <taxon>Pseudomonadati</taxon>
        <taxon>Pseudomonadota</taxon>
        <taxon>Gammaproteobacteria</taxon>
        <taxon>Enterobacterales</taxon>
        <taxon>Yersiniaceae</taxon>
        <taxon>Serratia</taxon>
    </lineage>
</organism>
<evidence type="ECO:0000313" key="1">
    <source>
        <dbReference type="EMBL" id="VTR31699.1"/>
    </source>
</evidence>
<dbReference type="GO" id="GO:0015562">
    <property type="term" value="F:efflux transmembrane transporter activity"/>
    <property type="evidence" value="ECO:0007669"/>
    <property type="project" value="InterPro"/>
</dbReference>
<dbReference type="Gene3D" id="1.20.1600.10">
    <property type="entry name" value="Outer membrane efflux proteins (OEP)"/>
    <property type="match status" value="1"/>
</dbReference>